<feature type="region of interest" description="Disordered" evidence="1">
    <location>
        <begin position="44"/>
        <end position="92"/>
    </location>
</feature>
<accession>A0A2S2PTS4</accession>
<organism evidence="2">
    <name type="scientific">Schizaphis graminum</name>
    <name type="common">Green bug aphid</name>
    <dbReference type="NCBI Taxonomy" id="13262"/>
    <lineage>
        <taxon>Eukaryota</taxon>
        <taxon>Metazoa</taxon>
        <taxon>Ecdysozoa</taxon>
        <taxon>Arthropoda</taxon>
        <taxon>Hexapoda</taxon>
        <taxon>Insecta</taxon>
        <taxon>Pterygota</taxon>
        <taxon>Neoptera</taxon>
        <taxon>Paraneoptera</taxon>
        <taxon>Hemiptera</taxon>
        <taxon>Sternorrhyncha</taxon>
        <taxon>Aphidomorpha</taxon>
        <taxon>Aphidoidea</taxon>
        <taxon>Aphididae</taxon>
        <taxon>Aphidini</taxon>
        <taxon>Schizaphis</taxon>
    </lineage>
</organism>
<protein>
    <submittedName>
        <fullName evidence="2">Uncharacterized protein</fullName>
    </submittedName>
</protein>
<name>A0A2S2PTS4_SCHGA</name>
<sequence>MTALAVRLAIIGFLNPLWRVRRDVERTPNTPTLRDILISDMNRERRERNRRRTVAAATRENRDYDETSTESDTDDGEIEEEDDQPPDFGTANPGFVYNLFSRFTWENTNCSDLINISF</sequence>
<feature type="compositionally biased region" description="Acidic residues" evidence="1">
    <location>
        <begin position="66"/>
        <end position="85"/>
    </location>
</feature>
<dbReference type="AlphaFoldDB" id="A0A2S2PTS4"/>
<evidence type="ECO:0000313" key="2">
    <source>
        <dbReference type="EMBL" id="MBY32777.1"/>
    </source>
</evidence>
<reference evidence="2" key="1">
    <citation type="submission" date="2018-04" db="EMBL/GenBank/DDBJ databases">
        <title>Transcriptome of Schizaphis graminum biotype I.</title>
        <authorList>
            <person name="Scully E.D."/>
            <person name="Geib S.M."/>
            <person name="Palmer N.A."/>
            <person name="Koch K."/>
            <person name="Bradshaw J."/>
            <person name="Heng-Moss T."/>
            <person name="Sarath G."/>
        </authorList>
    </citation>
    <scope>NUCLEOTIDE SEQUENCE</scope>
</reference>
<proteinExistence type="predicted"/>
<dbReference type="EMBL" id="GGMR01020158">
    <property type="protein sequence ID" value="MBY32777.1"/>
    <property type="molecule type" value="Transcribed_RNA"/>
</dbReference>
<evidence type="ECO:0000256" key="1">
    <source>
        <dbReference type="SAM" id="MobiDB-lite"/>
    </source>
</evidence>
<gene>
    <name evidence="2" type="ORF">g.82795</name>
</gene>